<evidence type="ECO:0000313" key="5">
    <source>
        <dbReference type="Proteomes" id="UP000427906"/>
    </source>
</evidence>
<sequence length="443" mass="48620">MTMMDTICEFVAKTEFEDIPDETVSYTRSMTSKIVAAMLVGAKTVAGQRAIEYGRASGNGKEVGAIGTQKKFSLEDAAFVNGITCHAAELEDDQFPSATSDITIFPVGFPLAEKYNVSGKSLITASAVGIEVMHRIGMFPLSSKGITDLPFYGVIGAAVTAAKMLNLSPEQIKSAIGISLGRASGFIANFGTDAHYVESAAACRDGLMAARLAKLGMTGTADLEGWLTGVCKGTNFDLNKVVEGLGEPTWKVHQTWIKKYPCCFLTHRHIDMMLDILAEKSVKEEEIEKIDIHVGPVDYTCNRPFPVDTEDARFSFHHVLGAIMVDGDIDSHHFTKESLSDERIQNARKKVNVIRHDDWPSEFMSGLALLEITLQNGTVISREKEQARGGPKEPVSDAEVETLYRKYTRPVLTESQIDKTWEMISKLDKTEDLSDLIDLLVNP</sequence>
<dbReference type="KEGG" id="dalk:DSCA_37890"/>
<dbReference type="PANTHER" id="PTHR16943">
    <property type="entry name" value="2-METHYLCITRATE DEHYDRATASE-RELATED"/>
    <property type="match status" value="1"/>
</dbReference>
<dbReference type="InterPro" id="IPR005656">
    <property type="entry name" value="MmgE_PrpD"/>
</dbReference>
<accession>A0A5K7YPQ9</accession>
<dbReference type="OrthoDB" id="9797528at2"/>
<dbReference type="InterPro" id="IPR042188">
    <property type="entry name" value="MmgE/PrpD_sf_2"/>
</dbReference>
<dbReference type="SUPFAM" id="SSF103378">
    <property type="entry name" value="2-methylcitrate dehydratase PrpD"/>
    <property type="match status" value="1"/>
</dbReference>
<feature type="domain" description="MmgE/PrpD C-terminal" evidence="3">
    <location>
        <begin position="260"/>
        <end position="428"/>
    </location>
</feature>
<dbReference type="InterPro" id="IPR045337">
    <property type="entry name" value="MmgE_PrpD_C"/>
</dbReference>
<protein>
    <recommendedName>
        <fullName evidence="6">2-methylcitrate dehydratase</fullName>
    </recommendedName>
</protein>
<dbReference type="PANTHER" id="PTHR16943:SF8">
    <property type="entry name" value="2-METHYLCITRATE DEHYDRATASE"/>
    <property type="match status" value="1"/>
</dbReference>
<evidence type="ECO:0000256" key="1">
    <source>
        <dbReference type="ARBA" id="ARBA00006174"/>
    </source>
</evidence>
<evidence type="ECO:0000313" key="4">
    <source>
        <dbReference type="EMBL" id="BBO69859.1"/>
    </source>
</evidence>
<evidence type="ECO:0000259" key="2">
    <source>
        <dbReference type="Pfam" id="PF03972"/>
    </source>
</evidence>
<organism evidence="4 5">
    <name type="scientific">Desulfosarcina alkanivorans</name>
    <dbReference type="NCBI Taxonomy" id="571177"/>
    <lineage>
        <taxon>Bacteria</taxon>
        <taxon>Pseudomonadati</taxon>
        <taxon>Thermodesulfobacteriota</taxon>
        <taxon>Desulfobacteria</taxon>
        <taxon>Desulfobacterales</taxon>
        <taxon>Desulfosarcinaceae</taxon>
        <taxon>Desulfosarcina</taxon>
    </lineage>
</organism>
<evidence type="ECO:0000259" key="3">
    <source>
        <dbReference type="Pfam" id="PF19305"/>
    </source>
</evidence>
<evidence type="ECO:0008006" key="6">
    <source>
        <dbReference type="Google" id="ProtNLM"/>
    </source>
</evidence>
<feature type="domain" description="MmgE/PrpD N-terminal" evidence="2">
    <location>
        <begin position="6"/>
        <end position="223"/>
    </location>
</feature>
<dbReference type="RefSeq" id="WP_155317852.1">
    <property type="nucleotide sequence ID" value="NZ_AP021874.1"/>
</dbReference>
<dbReference type="GO" id="GO:0016829">
    <property type="term" value="F:lyase activity"/>
    <property type="evidence" value="ECO:0007669"/>
    <property type="project" value="InterPro"/>
</dbReference>
<dbReference type="InterPro" id="IPR042183">
    <property type="entry name" value="MmgE/PrpD_sf_1"/>
</dbReference>
<name>A0A5K7YPQ9_9BACT</name>
<comment type="similarity">
    <text evidence="1">Belongs to the PrpD family.</text>
</comment>
<keyword evidence="5" id="KW-1185">Reference proteome</keyword>
<dbReference type="Gene3D" id="1.10.4100.10">
    <property type="entry name" value="2-methylcitrate dehydratase PrpD"/>
    <property type="match status" value="1"/>
</dbReference>
<dbReference type="Pfam" id="PF03972">
    <property type="entry name" value="MmgE_PrpD_N"/>
    <property type="match status" value="1"/>
</dbReference>
<dbReference type="Gene3D" id="3.30.1330.120">
    <property type="entry name" value="2-methylcitrate dehydratase PrpD"/>
    <property type="match status" value="1"/>
</dbReference>
<gene>
    <name evidence="4" type="ORF">DSCA_37890</name>
</gene>
<dbReference type="AlphaFoldDB" id="A0A5K7YPQ9"/>
<dbReference type="EMBL" id="AP021874">
    <property type="protein sequence ID" value="BBO69859.1"/>
    <property type="molecule type" value="Genomic_DNA"/>
</dbReference>
<dbReference type="Pfam" id="PF19305">
    <property type="entry name" value="MmgE_PrpD_C"/>
    <property type="match status" value="1"/>
</dbReference>
<dbReference type="InterPro" id="IPR045336">
    <property type="entry name" value="MmgE_PrpD_N"/>
</dbReference>
<dbReference type="Proteomes" id="UP000427906">
    <property type="component" value="Chromosome"/>
</dbReference>
<dbReference type="InterPro" id="IPR036148">
    <property type="entry name" value="MmgE/PrpD_sf"/>
</dbReference>
<proteinExistence type="inferred from homology"/>
<reference evidence="4 5" key="1">
    <citation type="submission" date="2019-11" db="EMBL/GenBank/DDBJ databases">
        <title>Comparative genomics of hydrocarbon-degrading Desulfosarcina strains.</title>
        <authorList>
            <person name="Watanabe M."/>
            <person name="Kojima H."/>
            <person name="Fukui M."/>
        </authorList>
    </citation>
    <scope>NUCLEOTIDE SEQUENCE [LARGE SCALE GENOMIC DNA]</scope>
    <source>
        <strain evidence="4 5">PL12</strain>
    </source>
</reference>